<evidence type="ECO:0000313" key="8">
    <source>
        <dbReference type="Proteomes" id="UP001159364"/>
    </source>
</evidence>
<reference evidence="7 8" key="1">
    <citation type="submission" date="2021-09" db="EMBL/GenBank/DDBJ databases">
        <title>Genomic insights and catalytic innovation underlie evolution of tropane alkaloids biosynthesis.</title>
        <authorList>
            <person name="Wang Y.-J."/>
            <person name="Tian T."/>
            <person name="Huang J.-P."/>
            <person name="Huang S.-X."/>
        </authorList>
    </citation>
    <scope>NUCLEOTIDE SEQUENCE [LARGE SCALE GENOMIC DNA]</scope>
    <source>
        <strain evidence="7">KIB-2018</strain>
        <tissue evidence="7">Leaf</tissue>
    </source>
</reference>
<name>A0AAV8U4Z4_9ROSI</name>
<dbReference type="EMBL" id="JAIWQS010000001">
    <property type="protein sequence ID" value="KAJ8774387.1"/>
    <property type="molecule type" value="Genomic_DNA"/>
</dbReference>
<keyword evidence="3" id="KW-0804">Transcription</keyword>
<dbReference type="InterPro" id="IPR024097">
    <property type="entry name" value="bHLH_ZIP_TF"/>
</dbReference>
<dbReference type="PANTHER" id="PTHR12565">
    <property type="entry name" value="STEROL REGULATORY ELEMENT-BINDING PROTEIN"/>
    <property type="match status" value="1"/>
</dbReference>
<accession>A0AAV8U4Z4</accession>
<proteinExistence type="predicted"/>
<feature type="domain" description="BHLH" evidence="6">
    <location>
        <begin position="451"/>
        <end position="501"/>
    </location>
</feature>
<dbReference type="Proteomes" id="UP001159364">
    <property type="component" value="Linkage Group LG01"/>
</dbReference>
<evidence type="ECO:0000259" key="6">
    <source>
        <dbReference type="PROSITE" id="PS50888"/>
    </source>
</evidence>
<dbReference type="GO" id="GO:0003700">
    <property type="term" value="F:DNA-binding transcription factor activity"/>
    <property type="evidence" value="ECO:0007669"/>
    <property type="project" value="TreeGrafter"/>
</dbReference>
<keyword evidence="8" id="KW-1185">Reference proteome</keyword>
<keyword evidence="2" id="KW-0805">Transcription regulation</keyword>
<protein>
    <recommendedName>
        <fullName evidence="6">BHLH domain-containing protein</fullName>
    </recommendedName>
</protein>
<feature type="region of interest" description="Disordered" evidence="5">
    <location>
        <begin position="307"/>
        <end position="438"/>
    </location>
</feature>
<gene>
    <name evidence="7" type="ORF">K2173_011636</name>
</gene>
<dbReference type="Gene3D" id="4.10.280.10">
    <property type="entry name" value="Helix-loop-helix DNA-binding domain"/>
    <property type="match status" value="1"/>
</dbReference>
<feature type="compositionally biased region" description="Basic and acidic residues" evidence="5">
    <location>
        <begin position="397"/>
        <end position="431"/>
    </location>
</feature>
<evidence type="ECO:0000313" key="7">
    <source>
        <dbReference type="EMBL" id="KAJ8774387.1"/>
    </source>
</evidence>
<evidence type="ECO:0000256" key="2">
    <source>
        <dbReference type="ARBA" id="ARBA00023015"/>
    </source>
</evidence>
<evidence type="ECO:0000256" key="4">
    <source>
        <dbReference type="ARBA" id="ARBA00023242"/>
    </source>
</evidence>
<dbReference type="GO" id="GO:0005634">
    <property type="term" value="C:nucleus"/>
    <property type="evidence" value="ECO:0007669"/>
    <property type="project" value="UniProtKB-SubCell"/>
</dbReference>
<evidence type="ECO:0000256" key="3">
    <source>
        <dbReference type="ARBA" id="ARBA00023163"/>
    </source>
</evidence>
<dbReference type="GO" id="GO:0046983">
    <property type="term" value="F:protein dimerization activity"/>
    <property type="evidence" value="ECO:0007669"/>
    <property type="project" value="InterPro"/>
</dbReference>
<evidence type="ECO:0000256" key="5">
    <source>
        <dbReference type="SAM" id="MobiDB-lite"/>
    </source>
</evidence>
<dbReference type="AlphaFoldDB" id="A0AAV8U4Z4"/>
<organism evidence="7 8">
    <name type="scientific">Erythroxylum novogranatense</name>
    <dbReference type="NCBI Taxonomy" id="1862640"/>
    <lineage>
        <taxon>Eukaryota</taxon>
        <taxon>Viridiplantae</taxon>
        <taxon>Streptophyta</taxon>
        <taxon>Embryophyta</taxon>
        <taxon>Tracheophyta</taxon>
        <taxon>Spermatophyta</taxon>
        <taxon>Magnoliopsida</taxon>
        <taxon>eudicotyledons</taxon>
        <taxon>Gunneridae</taxon>
        <taxon>Pentapetalae</taxon>
        <taxon>rosids</taxon>
        <taxon>fabids</taxon>
        <taxon>Malpighiales</taxon>
        <taxon>Erythroxylaceae</taxon>
        <taxon>Erythroxylum</taxon>
    </lineage>
</organism>
<dbReference type="PROSITE" id="PS50888">
    <property type="entry name" value="BHLH"/>
    <property type="match status" value="1"/>
</dbReference>
<dbReference type="PANTHER" id="PTHR12565:SF444">
    <property type="entry name" value="TRANSCRIPTION FACTOR BHLH62-RELATED"/>
    <property type="match status" value="1"/>
</dbReference>
<dbReference type="InterPro" id="IPR036638">
    <property type="entry name" value="HLH_DNA-bd_sf"/>
</dbReference>
<comment type="subcellular location">
    <subcellularLocation>
        <location evidence="1">Nucleus</location>
    </subcellularLocation>
</comment>
<evidence type="ECO:0000256" key="1">
    <source>
        <dbReference type="ARBA" id="ARBA00004123"/>
    </source>
</evidence>
<feature type="compositionally biased region" description="Basic and acidic residues" evidence="5">
    <location>
        <begin position="331"/>
        <end position="340"/>
    </location>
</feature>
<dbReference type="SUPFAM" id="SSF47459">
    <property type="entry name" value="HLH, helix-loop-helix DNA-binding domain"/>
    <property type="match status" value="1"/>
</dbReference>
<dbReference type="InterPro" id="IPR011598">
    <property type="entry name" value="bHLH_dom"/>
</dbReference>
<comment type="caution">
    <text evidence="7">The sequence shown here is derived from an EMBL/GenBank/DDBJ whole genome shotgun (WGS) entry which is preliminary data.</text>
</comment>
<dbReference type="Pfam" id="PF00010">
    <property type="entry name" value="HLH"/>
    <property type="match status" value="1"/>
</dbReference>
<dbReference type="FunFam" id="4.10.280.10:FF:000002">
    <property type="entry name" value="Basic helix-loop-helix transcription factor"/>
    <property type="match status" value="1"/>
</dbReference>
<dbReference type="CDD" id="cd18919">
    <property type="entry name" value="bHLH_AtBPE_like"/>
    <property type="match status" value="1"/>
</dbReference>
<feature type="compositionally biased region" description="Polar residues" evidence="5">
    <location>
        <begin position="307"/>
        <end position="329"/>
    </location>
</feature>
<dbReference type="SMART" id="SM00353">
    <property type="entry name" value="HLH"/>
    <property type="match status" value="1"/>
</dbReference>
<sequence length="645" mass="70910">MFVLLSPLFPFLYSLLIPLLFLAHRVSSLIFLPPLFSFLGSVPVLSDIRPLRHQICIWVLNFSLIHFCSCPVSSCKVYLFFIFPMEKEKLFMNQATNGTTPMWNSSSFGMGMQSNDLGSCFFNSNWDSSMDQNDPFESALSPIVSSPLVSSANAISSHGGSGDTVMIRELIGRLGTICDSEEIFPHSSYVNNTDNINNNNNANNSCYSTPLNSPPKLNLPFMDSHIKGRIPILGNNLTNQQSLVPFPTDPVFAERAARYSCLENRNLGGLSGQFGLNQAELLYGLMPGAESGNISIVQSSNSMKVTASQGIVQESNKSSPQDVSSNSAAKRNGELGDFNEKSSVSEQIPDGEMSVKGQKEYNPRKRKSIPRGKNKETPSPSPCSSGAKVVAENNDEPSLKKGKSDEANGKQKDAGKAKEEEQDGDQKKNQDSPKPAEPLKDYIHVRARRGQATDSHSLAERVRREKIGERMKFLQDLVPGCNKVTGKAVMLDEIINYVQSLQRQVEFLSMKLATVNPSMDFNMEALLSKQIFQSRGSVPNDLYPLDSSTQAFPYGYQSRQGLPLQSGLSTNAGNQFSLKRNPCLQLPPLNGFTDASRQVPSFWEDDLHSVVQMGYGQNQQSFQGSLPAAQMKLSCNSETTLQPSS</sequence>
<keyword evidence="4" id="KW-0539">Nucleus</keyword>